<evidence type="ECO:0000313" key="1">
    <source>
        <dbReference type="EMBL" id="MBO8479427.1"/>
    </source>
</evidence>
<organism evidence="1 2">
    <name type="scientific">Candidatus Cryptobacteroides excrementipullorum</name>
    <dbReference type="NCBI Taxonomy" id="2840761"/>
    <lineage>
        <taxon>Bacteria</taxon>
        <taxon>Pseudomonadati</taxon>
        <taxon>Bacteroidota</taxon>
        <taxon>Bacteroidia</taxon>
        <taxon>Bacteroidales</taxon>
        <taxon>Candidatus Cryptobacteroides</taxon>
    </lineage>
</organism>
<gene>
    <name evidence="1" type="ORF">IAB80_11170</name>
</gene>
<reference evidence="1" key="2">
    <citation type="journal article" date="2021" name="PeerJ">
        <title>Extensive microbial diversity within the chicken gut microbiome revealed by metagenomics and culture.</title>
        <authorList>
            <person name="Gilroy R."/>
            <person name="Ravi A."/>
            <person name="Getino M."/>
            <person name="Pursley I."/>
            <person name="Horton D.L."/>
            <person name="Alikhan N.F."/>
            <person name="Baker D."/>
            <person name="Gharbi K."/>
            <person name="Hall N."/>
            <person name="Watson M."/>
            <person name="Adriaenssens E.M."/>
            <person name="Foster-Nyarko E."/>
            <person name="Jarju S."/>
            <person name="Secka A."/>
            <person name="Antonio M."/>
            <person name="Oren A."/>
            <person name="Chaudhuri R.R."/>
            <person name="La Ragione R."/>
            <person name="Hildebrand F."/>
            <person name="Pallen M.J."/>
        </authorList>
    </citation>
    <scope>NUCLEOTIDE SEQUENCE</scope>
    <source>
        <strain evidence="1">2478</strain>
    </source>
</reference>
<reference evidence="1" key="1">
    <citation type="submission" date="2020-10" db="EMBL/GenBank/DDBJ databases">
        <authorList>
            <person name="Gilroy R."/>
        </authorList>
    </citation>
    <scope>NUCLEOTIDE SEQUENCE</scope>
    <source>
        <strain evidence="1">2478</strain>
    </source>
</reference>
<dbReference type="EMBL" id="JADILZ010000108">
    <property type="protein sequence ID" value="MBO8479427.1"/>
    <property type="molecule type" value="Genomic_DNA"/>
</dbReference>
<evidence type="ECO:0000313" key="2">
    <source>
        <dbReference type="Proteomes" id="UP000823771"/>
    </source>
</evidence>
<dbReference type="Proteomes" id="UP000823771">
    <property type="component" value="Unassembled WGS sequence"/>
</dbReference>
<proteinExistence type="predicted"/>
<dbReference type="AlphaFoldDB" id="A0A9D9IVD8"/>
<protein>
    <submittedName>
        <fullName evidence="1">Uncharacterized protein</fullName>
    </submittedName>
</protein>
<sequence length="641" mass="69425">MLQSVTATVILLWTCSCVKEGYDFRNGVDGTVDIQGSISLPIGNTELMPIGDFLDLDTESSMLGTDADGNYILSVEGEAANYSVSIPQINITPDDLITDGGFRANIDIASRIEEEYPFLNPSDPVPAGISLDFDMEESTTYITIDETLDQEVTDVVKSISKVTLNAPAELEITLLEGSSPLESGRAVLGGDNGFTIEFPEAITIENIFDDFEVVDGHILTFNDTEISAGETSTFRFAISSIDFSKLPDGQGLVNGKISVNQPIVLSSMSVAVVPSEFGSTVGELPSEIGIDLTLNVNEMSVSSISAVLDPQIDVEDEQFEIGELPDFLSGDNVVLDLYNPVIRFDINAMSQDTPDESFPEFAMHASLDAFKGGSSTMDSPVVVDLSGENLIKKGENHYYISRRGIDLSGEEPLPYLQYWYNVVVEDLGNLVRIIPDYIQISDIDIYVPHAGNSQDGYQDSDYLDVVFPQNGSDLSYDIDFSYGLEVPLAFGPDLNIGYSTDFNDWNDTFNSESSSSDYTLDFREITIRFDFVNTIPLTLGVTADAIDVDGATMSDISVELSGSIAAGNIGAETSTPLTVRLTASQDALERFDGLRLNISATAAENADLQGITLNKAQGIRLENISASLDGGVQFDPFQKEE</sequence>
<comment type="caution">
    <text evidence="1">The sequence shown here is derived from an EMBL/GenBank/DDBJ whole genome shotgun (WGS) entry which is preliminary data.</text>
</comment>
<accession>A0A9D9IVD8</accession>
<name>A0A9D9IVD8_9BACT</name>